<evidence type="ECO:0000313" key="1">
    <source>
        <dbReference type="EMBL" id="EDP14849.1"/>
    </source>
</evidence>
<dbReference type="AlphaFoldDB" id="A8RX97"/>
<dbReference type="PaxDb" id="411902-CLOBOL_04829"/>
<comment type="caution">
    <text evidence="1">The sequence shown here is derived from an EMBL/GenBank/DDBJ whole genome shotgun (WGS) entry which is preliminary data.</text>
</comment>
<sequence>MIHLVQAKPVINGAVEREGGMVGWLGSPAVLGSLVRRQCWAAWFAGSVGQLGLPAAWASLVRRQRSPA</sequence>
<organism evidence="1 2">
    <name type="scientific">Enterocloster bolteae (strain ATCC BAA-613 / DSM 15670 / CCUG 46953 / JCM 12243 / WAL 16351)</name>
    <name type="common">Clostridium bolteae</name>
    <dbReference type="NCBI Taxonomy" id="411902"/>
    <lineage>
        <taxon>Bacteria</taxon>
        <taxon>Bacillati</taxon>
        <taxon>Bacillota</taxon>
        <taxon>Clostridia</taxon>
        <taxon>Lachnospirales</taxon>
        <taxon>Lachnospiraceae</taxon>
        <taxon>Enterocloster</taxon>
    </lineage>
</organism>
<dbReference type="Proteomes" id="UP000005396">
    <property type="component" value="Unassembled WGS sequence"/>
</dbReference>
<gene>
    <name evidence="1" type="ORF">CLOBOL_04829</name>
</gene>
<accession>A8RX97</accession>
<reference evidence="1 2" key="1">
    <citation type="submission" date="2007-08" db="EMBL/GenBank/DDBJ databases">
        <authorList>
            <person name="Fulton L."/>
            <person name="Clifton S."/>
            <person name="Fulton B."/>
            <person name="Xu J."/>
            <person name="Minx P."/>
            <person name="Pepin K.H."/>
            <person name="Johnson M."/>
            <person name="Thiruvilangam P."/>
            <person name="Bhonagiri V."/>
            <person name="Nash W.E."/>
            <person name="Mardis E.R."/>
            <person name="Wilson R.K."/>
        </authorList>
    </citation>
    <scope>NUCLEOTIDE SEQUENCE [LARGE SCALE GENOMIC DNA]</scope>
    <source>
        <strain evidence="2">ATCC BAA-613 / DSM 15670 / CCUG 46953 / JCM 12243 / WAL 16351</strain>
    </source>
</reference>
<evidence type="ECO:0000313" key="2">
    <source>
        <dbReference type="Proteomes" id="UP000005396"/>
    </source>
</evidence>
<name>A8RX97_ENTBW</name>
<reference evidence="1 2" key="2">
    <citation type="submission" date="2007-09" db="EMBL/GenBank/DDBJ databases">
        <title>Draft genome sequence of Clostridium bolteae (ATCC BAA-613).</title>
        <authorList>
            <person name="Sudarsanam P."/>
            <person name="Ley R."/>
            <person name="Guruge J."/>
            <person name="Turnbaugh P.J."/>
            <person name="Mahowald M."/>
            <person name="Liep D."/>
            <person name="Gordon J."/>
        </authorList>
    </citation>
    <scope>NUCLEOTIDE SEQUENCE [LARGE SCALE GENOMIC DNA]</scope>
    <source>
        <strain evidence="2">ATCC BAA-613 / DSM 15670 / CCUG 46953 / JCM 12243 / WAL 16351</strain>
    </source>
</reference>
<dbReference type="HOGENOM" id="CLU_2786464_0_0_9"/>
<dbReference type="EMBL" id="ABCC02000038">
    <property type="protein sequence ID" value="EDP14849.1"/>
    <property type="molecule type" value="Genomic_DNA"/>
</dbReference>
<protein>
    <submittedName>
        <fullName evidence="1">Uncharacterized protein</fullName>
    </submittedName>
</protein>
<proteinExistence type="predicted"/>